<keyword evidence="1" id="KW-0732">Signal</keyword>
<dbReference type="RefSeq" id="XP_033671504.1">
    <property type="nucleotide sequence ID" value="XM_033804931.1"/>
</dbReference>
<proteinExistence type="predicted"/>
<dbReference type="GeneID" id="54558203"/>
<dbReference type="Proteomes" id="UP000799537">
    <property type="component" value="Unassembled WGS sequence"/>
</dbReference>
<organism evidence="2 3">
    <name type="scientific">Zasmidium cellare ATCC 36951</name>
    <dbReference type="NCBI Taxonomy" id="1080233"/>
    <lineage>
        <taxon>Eukaryota</taxon>
        <taxon>Fungi</taxon>
        <taxon>Dikarya</taxon>
        <taxon>Ascomycota</taxon>
        <taxon>Pezizomycotina</taxon>
        <taxon>Dothideomycetes</taxon>
        <taxon>Dothideomycetidae</taxon>
        <taxon>Mycosphaerellales</taxon>
        <taxon>Mycosphaerellaceae</taxon>
        <taxon>Zasmidium</taxon>
    </lineage>
</organism>
<name>A0A6A6CUA3_ZASCE</name>
<evidence type="ECO:0000313" key="2">
    <source>
        <dbReference type="EMBL" id="KAF2170615.1"/>
    </source>
</evidence>
<evidence type="ECO:0000256" key="1">
    <source>
        <dbReference type="SAM" id="SignalP"/>
    </source>
</evidence>
<protein>
    <recommendedName>
        <fullName evidence="4">Killer toxin Kp4 domain-containing protein</fullName>
    </recommendedName>
</protein>
<keyword evidence="3" id="KW-1185">Reference proteome</keyword>
<evidence type="ECO:0008006" key="4">
    <source>
        <dbReference type="Google" id="ProtNLM"/>
    </source>
</evidence>
<feature type="chain" id="PRO_5025601506" description="Killer toxin Kp4 domain-containing protein" evidence="1">
    <location>
        <begin position="19"/>
        <end position="201"/>
    </location>
</feature>
<gene>
    <name evidence="2" type="ORF">M409DRAFT_19432</name>
</gene>
<reference evidence="2" key="1">
    <citation type="journal article" date="2020" name="Stud. Mycol.">
        <title>101 Dothideomycetes genomes: a test case for predicting lifestyles and emergence of pathogens.</title>
        <authorList>
            <person name="Haridas S."/>
            <person name="Albert R."/>
            <person name="Binder M."/>
            <person name="Bloem J."/>
            <person name="Labutti K."/>
            <person name="Salamov A."/>
            <person name="Andreopoulos B."/>
            <person name="Baker S."/>
            <person name="Barry K."/>
            <person name="Bills G."/>
            <person name="Bluhm B."/>
            <person name="Cannon C."/>
            <person name="Castanera R."/>
            <person name="Culley D."/>
            <person name="Daum C."/>
            <person name="Ezra D."/>
            <person name="Gonzalez J."/>
            <person name="Henrissat B."/>
            <person name="Kuo A."/>
            <person name="Liang C."/>
            <person name="Lipzen A."/>
            <person name="Lutzoni F."/>
            <person name="Magnuson J."/>
            <person name="Mondo S."/>
            <person name="Nolan M."/>
            <person name="Ohm R."/>
            <person name="Pangilinan J."/>
            <person name="Park H.-J."/>
            <person name="Ramirez L."/>
            <person name="Alfaro M."/>
            <person name="Sun H."/>
            <person name="Tritt A."/>
            <person name="Yoshinaga Y."/>
            <person name="Zwiers L.-H."/>
            <person name="Turgeon B."/>
            <person name="Goodwin S."/>
            <person name="Spatafora J."/>
            <person name="Crous P."/>
            <person name="Grigoriev I."/>
        </authorList>
    </citation>
    <scope>NUCLEOTIDE SEQUENCE</scope>
    <source>
        <strain evidence="2">ATCC 36951</strain>
    </source>
</reference>
<sequence>MKAAVVSLMASAISLTNAVTLRNHVNGGCRGNSVQCSYILHDVCCGSISGYSDSVYVTGLHVYGVASLLTGSGSDACGGKVVISNTGLDLCLTNPDGIEFTTGSMWHALSQCSTSCKRDPVSDFMELPEEERLRILSEKGCKGSVQPDKLILSDGHAFEIGNGTSVEDVEVLLEMARAKADATIDDVPEHLLSLKVDLSVL</sequence>
<accession>A0A6A6CUA3</accession>
<feature type="signal peptide" evidence="1">
    <location>
        <begin position="1"/>
        <end position="18"/>
    </location>
</feature>
<dbReference type="OrthoDB" id="4732505at2759"/>
<dbReference type="EMBL" id="ML993585">
    <property type="protein sequence ID" value="KAF2170615.1"/>
    <property type="molecule type" value="Genomic_DNA"/>
</dbReference>
<dbReference type="AlphaFoldDB" id="A0A6A6CUA3"/>
<evidence type="ECO:0000313" key="3">
    <source>
        <dbReference type="Proteomes" id="UP000799537"/>
    </source>
</evidence>